<dbReference type="Proteomes" id="UP000028059">
    <property type="component" value="Unassembled WGS sequence"/>
</dbReference>
<comment type="caution">
    <text evidence="1">The sequence shown here is derived from an EMBL/GenBank/DDBJ whole genome shotgun (WGS) entry which is preliminary data.</text>
</comment>
<organism evidence="1 2">
    <name type="scientific">Marine Group I thaumarchaeote SCGC AAA799-N04</name>
    <dbReference type="NCBI Taxonomy" id="1502293"/>
    <lineage>
        <taxon>Archaea</taxon>
        <taxon>Nitrososphaerota</taxon>
        <taxon>Marine Group I</taxon>
    </lineage>
</organism>
<reference evidence="1 2" key="1">
    <citation type="submission" date="2014-06" db="EMBL/GenBank/DDBJ databases">
        <authorList>
            <person name="Ngugi D.K."/>
            <person name="Blom J."/>
            <person name="Alam I."/>
            <person name="Rashid M."/>
            <person name="Ba Alawi W."/>
            <person name="Zhang G."/>
            <person name="Hikmawan T."/>
            <person name="Guan Y."/>
            <person name="Antunes A."/>
            <person name="Siam R."/>
            <person name="ElDorry H."/>
            <person name="Bajic V."/>
            <person name="Stingl U."/>
        </authorList>
    </citation>
    <scope>NUCLEOTIDE SEQUENCE [LARGE SCALE GENOMIC DNA]</scope>
    <source>
        <strain evidence="1">SCGC AAA799-N04</strain>
    </source>
</reference>
<evidence type="ECO:0000313" key="1">
    <source>
        <dbReference type="EMBL" id="KEQ56194.1"/>
    </source>
</evidence>
<evidence type="ECO:0000313" key="2">
    <source>
        <dbReference type="Proteomes" id="UP000028059"/>
    </source>
</evidence>
<dbReference type="EMBL" id="JOKN01000028">
    <property type="protein sequence ID" value="KEQ56194.1"/>
    <property type="molecule type" value="Genomic_DNA"/>
</dbReference>
<protein>
    <submittedName>
        <fullName evidence="1">Uncharacterized protein</fullName>
    </submittedName>
</protein>
<proteinExistence type="predicted"/>
<accession>A0A081RLX1</accession>
<dbReference type="PATRIC" id="fig|1502293.3.peg.1260"/>
<sequence>MTEDNFKEEKKKLTPDNGFDLIGIDYFSEPGNQLYLVEHFEMYQDALNAKKERKNPDEYFILYKGAGGEFLCR</sequence>
<keyword evidence="2" id="KW-1185">Reference proteome</keyword>
<dbReference type="AlphaFoldDB" id="A0A081RLX1"/>
<gene>
    <name evidence="1" type="ORF">AAA799N04_01360</name>
</gene>
<name>A0A081RLX1_9ARCH</name>